<name>A0A345CW12_9GAMM</name>
<dbReference type="Gene3D" id="3.90.70.80">
    <property type="match status" value="1"/>
</dbReference>
<feature type="compositionally biased region" description="Polar residues" evidence="1">
    <location>
        <begin position="897"/>
        <end position="918"/>
    </location>
</feature>
<feature type="compositionally biased region" description="Polar residues" evidence="1">
    <location>
        <begin position="480"/>
        <end position="489"/>
    </location>
</feature>
<feature type="compositionally biased region" description="Polar residues" evidence="1">
    <location>
        <begin position="1047"/>
        <end position="1061"/>
    </location>
</feature>
<feature type="compositionally biased region" description="Polar residues" evidence="1">
    <location>
        <begin position="1150"/>
        <end position="1165"/>
    </location>
</feature>
<feature type="compositionally biased region" description="Basic and acidic residues" evidence="1">
    <location>
        <begin position="773"/>
        <end position="782"/>
    </location>
</feature>
<feature type="compositionally biased region" description="Polar residues" evidence="1">
    <location>
        <begin position="1293"/>
        <end position="1332"/>
    </location>
</feature>
<evidence type="ECO:0000313" key="2">
    <source>
        <dbReference type="EMBL" id="AXF77629.1"/>
    </source>
</evidence>
<feature type="compositionally biased region" description="Basic and acidic residues" evidence="1">
    <location>
        <begin position="1185"/>
        <end position="1194"/>
    </location>
</feature>
<feature type="region of interest" description="Disordered" evidence="1">
    <location>
        <begin position="239"/>
        <end position="275"/>
    </location>
</feature>
<feature type="compositionally biased region" description="Polar residues" evidence="1">
    <location>
        <begin position="841"/>
        <end position="855"/>
    </location>
</feature>
<feature type="compositionally biased region" description="Polar residues" evidence="1">
    <location>
        <begin position="944"/>
        <end position="959"/>
    </location>
</feature>
<gene>
    <name evidence="2" type="ORF">AV903_18815</name>
</gene>
<feature type="compositionally biased region" description="Polar residues" evidence="1">
    <location>
        <begin position="1253"/>
        <end position="1267"/>
    </location>
</feature>
<dbReference type="InterPro" id="IPR038765">
    <property type="entry name" value="Papain-like_cys_pep_sf"/>
</dbReference>
<feature type="compositionally biased region" description="Polar residues" evidence="1">
    <location>
        <begin position="430"/>
        <end position="440"/>
    </location>
</feature>
<feature type="compositionally biased region" description="Basic and acidic residues" evidence="1">
    <location>
        <begin position="979"/>
        <end position="988"/>
    </location>
</feature>
<feature type="compositionally biased region" description="Polar residues" evidence="1">
    <location>
        <begin position="1206"/>
        <end position="1227"/>
    </location>
</feature>
<feature type="region of interest" description="Disordered" evidence="1">
    <location>
        <begin position="366"/>
        <end position="385"/>
    </location>
</feature>
<feature type="compositionally biased region" description="Low complexity" evidence="1">
    <location>
        <begin position="812"/>
        <end position="834"/>
    </location>
</feature>
<organism evidence="2 3">
    <name type="scientific">Erwinia tracheiphila</name>
    <dbReference type="NCBI Taxonomy" id="65700"/>
    <lineage>
        <taxon>Bacteria</taxon>
        <taxon>Pseudomonadati</taxon>
        <taxon>Pseudomonadota</taxon>
        <taxon>Gammaproteobacteria</taxon>
        <taxon>Enterobacterales</taxon>
        <taxon>Erwiniaceae</taxon>
        <taxon>Erwinia</taxon>
    </lineage>
</organism>
<feature type="region of interest" description="Disordered" evidence="1">
    <location>
        <begin position="979"/>
        <end position="1061"/>
    </location>
</feature>
<feature type="compositionally biased region" description="Polar residues" evidence="1">
    <location>
        <begin position="1000"/>
        <end position="1021"/>
    </location>
</feature>
<feature type="region of interest" description="Disordered" evidence="1">
    <location>
        <begin position="1077"/>
        <end position="1165"/>
    </location>
</feature>
<reference evidence="2 3" key="1">
    <citation type="submission" date="2016-01" db="EMBL/GenBank/DDBJ databases">
        <authorList>
            <person name="Oliw E.H."/>
        </authorList>
    </citation>
    <scope>NUCLEOTIDE SEQUENCE [LARGE SCALE GENOMIC DNA]</scope>
    <source>
        <strain evidence="2 3">MDcuke</strain>
    </source>
</reference>
<dbReference type="SUPFAM" id="SSF54001">
    <property type="entry name" value="Cysteine proteinases"/>
    <property type="match status" value="1"/>
</dbReference>
<evidence type="ECO:0008006" key="4">
    <source>
        <dbReference type="Google" id="ProtNLM"/>
    </source>
</evidence>
<accession>A0A345CW12</accession>
<feature type="region of interest" description="Disordered" evidence="1">
    <location>
        <begin position="1283"/>
        <end position="1339"/>
    </location>
</feature>
<feature type="region of interest" description="Disordered" evidence="1">
    <location>
        <begin position="871"/>
        <end position="959"/>
    </location>
</feature>
<dbReference type="EMBL" id="CP013970">
    <property type="protein sequence ID" value="AXF77629.1"/>
    <property type="molecule type" value="Genomic_DNA"/>
</dbReference>
<proteinExistence type="predicted"/>
<feature type="region of interest" description="Disordered" evidence="1">
    <location>
        <begin position="1185"/>
        <end position="1267"/>
    </location>
</feature>
<feature type="region of interest" description="Disordered" evidence="1">
    <location>
        <begin position="430"/>
        <end position="489"/>
    </location>
</feature>
<feature type="region of interest" description="Disordered" evidence="1">
    <location>
        <begin position="632"/>
        <end position="655"/>
    </location>
</feature>
<feature type="compositionally biased region" description="Polar residues" evidence="1">
    <location>
        <begin position="632"/>
        <end position="651"/>
    </location>
</feature>
<evidence type="ECO:0000313" key="3">
    <source>
        <dbReference type="Proteomes" id="UP000264980"/>
    </source>
</evidence>
<feature type="region of interest" description="Disordered" evidence="1">
    <location>
        <begin position="773"/>
        <end position="855"/>
    </location>
</feature>
<dbReference type="Proteomes" id="UP000264980">
    <property type="component" value="Chromosome"/>
</dbReference>
<protein>
    <recommendedName>
        <fullName evidence="4">OTU domain-containing protein</fullName>
    </recommendedName>
</protein>
<feature type="compositionally biased region" description="Polar residues" evidence="1">
    <location>
        <begin position="1103"/>
        <end position="1124"/>
    </location>
</feature>
<evidence type="ECO:0000256" key="1">
    <source>
        <dbReference type="SAM" id="MobiDB-lite"/>
    </source>
</evidence>
<feature type="compositionally biased region" description="Polar residues" evidence="1">
    <location>
        <begin position="794"/>
        <end position="807"/>
    </location>
</feature>
<sequence>MVNVQSKCGYNLNDVLTSHKTRMEDHSYTSKLSSSIKKTEETSNCFKKFKDNPDLKNTSSLLEKTFSLSVPKEYQELYIASPNGGLKFLMSLVGIGQEITGRNVDSYEDNKNYKRICKLVLGNNLSELDDCRNRGKNLKELKALKQLVETYAKVGLDFYTDHILLACKETWKQHHATLDNSILDDVNNRHNASLDSPITAIEKKYQNLIDNIFGQKSFSVLNQDAEFILSDIEAIPRTLKPNDASDVPDQDPVSDKNKPQADSTPHAQDQDKSVLLKTDDGKININITNNAGNNSDSSKTELKADSLNDSAIGRNINDVLYEAIKSNSPQEVVFRLIDLARMHLLNGKGNENLLSSIESVTNSSAFQTTGQTGNDEADDGYLSDSSNTALSANLLDTRAGDRRSSSAGELAPAVDGVAAARMRSLTGNSSAFQTAGQTGNDEADDGYLSDSSDTALSANLLDARTGDRRSSGPAGDITARTDSPTENISVNKPVSDRVKNLAEWVGTDGNWSDNAGDFAPQILPLLYPDVSLHIIDGSNNTLFKSDNYDLSKQKNVVQLHNEHYLPVINGALQPVAKDGNCFFNSYLFAGTGALPSHSEMSTLRQEVKSYILANPTDFENFITDELANENSATESVSGLTPDNNRTSSTLPGTAGGIVRPVQARMVRGVQSATSTSVNSVESGAAEQVKGGVLNTKLLLSENAIRNNDVALQPERAGGGPDLMVPVGQSATSMGALPQKGDNDLLGSNVNAADSTSELATKLKAQRDVIFARAKEKNDRDTSSQDSAGERANLPRQQSGQVSSANTGGLSGQGNVQAGAANRAAQDKQAATSAAVPGLRSGKSNNNAGSKQVNTPNFMDELNAALKARRDSLSAQAEEANNRSTSSQDSAGERVNLPRQQSGQVSSANTGGLSGQGNVQAGAANRAAQDKQATTSAAVPGLRSGKSNDNAGSKNVNAADSTSELATKLKVQRDVIFARVKEKNDRDTSSQDSAGERANLPRQQGGQVSSANTGRLSGQGNVQAGAANRAAQDKQAVTSAAVPGLRSGKSNNNAGSKQVNTPNFMDELNAALKARRDSLSAQAEEANNRSTSSQDSAGERVNLPRQQSGQVSSANTGGLSGQGNVQAGAANRAAQDKQATTSAAVPGLRSGKSNDNAGSKNVNAADSTSELATKLKVQRDVIFARVKEKNDRDTSSQDSAGERANLPRQQGGQVSSANTGRLSGQGNVQAGAANRAAQDKQAVTSAAVPGLRSGKSNNNAGSKQVNTPNFMDELNAALKARRDSLSAQAEEANNRSTSSQDSAGESAGSPRQQGAQIHSTDTNVLPSEKSTNARGLVTSWPKPDNFVSKARAPEKVLTKIYTGQNANKALEAERTELENAFIARNLQ</sequence>